<keyword evidence="6 10" id="KW-0560">Oxidoreductase</keyword>
<dbReference type="InterPro" id="IPR001128">
    <property type="entry name" value="Cyt_P450"/>
</dbReference>
<comment type="similarity">
    <text evidence="3 10">Belongs to the cytochrome P450 family.</text>
</comment>
<dbReference type="AlphaFoldDB" id="A0A0W0EW69"/>
<evidence type="ECO:0000313" key="11">
    <source>
        <dbReference type="EMBL" id="KTB28308.1"/>
    </source>
</evidence>
<dbReference type="EMBL" id="LATX01002486">
    <property type="protein sequence ID" value="KTB28308.1"/>
    <property type="molecule type" value="Genomic_DNA"/>
</dbReference>
<sequence>MSLSTTIFIITVLAVLWIAWPKRRSFLPPGPVADPLIGHARIIPAQNQGAAFHEWAQTYGDLMYLRVFGRDMVVIGSFETAQELLESRGANYSCRPRFVIWEMMGWKPSLPFLQYGKQFLKHRKILQQYFGRKESLALNDILAEEARLLLVNLLRAAPGEHINYVHRFTISNITRAAFGNQIKSDDDPFLKLADDVTWGINNSGPIANTPPDMFPWLTHLPSWFPGTYYATFALVNSKNTRRLYDYSVEYTRNQMRGGNVERSLVSEKLTDLGDNFNEEDLEDIKGAAATVFAAGEDTSFATLTIFFLVMILHPEYQERAHQEIISVVGKNRLPEYRDRDSLPFVECILQETLRWHPVAPLGVPHRSLADDMYKGMLIPKGAIMIPNIYGMSRDKNVYSNPEAFDPARFLPAPEGKGEPHFAAVWGFGRRICPGRHFADQSLWHAMACILATLEILPEKDESGKIVVPEVRFTEGIVSQAIPFRFAVRPRSEATRTLIANIEA</sequence>
<evidence type="ECO:0000256" key="6">
    <source>
        <dbReference type="ARBA" id="ARBA00023002"/>
    </source>
</evidence>
<comment type="caution">
    <text evidence="11">The sequence shown here is derived from an EMBL/GenBank/DDBJ whole genome shotgun (WGS) entry which is preliminary data.</text>
</comment>
<evidence type="ECO:0000256" key="4">
    <source>
        <dbReference type="ARBA" id="ARBA00022617"/>
    </source>
</evidence>
<evidence type="ECO:0000256" key="7">
    <source>
        <dbReference type="ARBA" id="ARBA00023004"/>
    </source>
</evidence>
<dbReference type="Gene3D" id="1.10.630.10">
    <property type="entry name" value="Cytochrome P450"/>
    <property type="match status" value="1"/>
</dbReference>
<dbReference type="Proteomes" id="UP000054988">
    <property type="component" value="Unassembled WGS sequence"/>
</dbReference>
<dbReference type="InterPro" id="IPR050364">
    <property type="entry name" value="Cytochrome_P450_fung"/>
</dbReference>
<feature type="binding site" description="axial binding residue" evidence="9">
    <location>
        <position position="432"/>
    </location>
    <ligand>
        <name>heme</name>
        <dbReference type="ChEBI" id="CHEBI:30413"/>
    </ligand>
    <ligandPart>
        <name>Fe</name>
        <dbReference type="ChEBI" id="CHEBI:18248"/>
    </ligandPart>
</feature>
<dbReference type="CDD" id="cd11065">
    <property type="entry name" value="CYP64-like"/>
    <property type="match status" value="1"/>
</dbReference>
<evidence type="ECO:0000256" key="10">
    <source>
        <dbReference type="RuleBase" id="RU000461"/>
    </source>
</evidence>
<dbReference type="PRINTS" id="PR00385">
    <property type="entry name" value="P450"/>
</dbReference>
<evidence type="ECO:0000256" key="1">
    <source>
        <dbReference type="ARBA" id="ARBA00001971"/>
    </source>
</evidence>
<keyword evidence="4 9" id="KW-0349">Heme</keyword>
<dbReference type="GO" id="GO:0016705">
    <property type="term" value="F:oxidoreductase activity, acting on paired donors, with incorporation or reduction of molecular oxygen"/>
    <property type="evidence" value="ECO:0007669"/>
    <property type="project" value="InterPro"/>
</dbReference>
<gene>
    <name evidence="11" type="ORF">WG66_19113</name>
</gene>
<comment type="cofactor">
    <cofactor evidence="1 9">
        <name>heme</name>
        <dbReference type="ChEBI" id="CHEBI:30413"/>
    </cofactor>
</comment>
<dbReference type="InterPro" id="IPR036396">
    <property type="entry name" value="Cyt_P450_sf"/>
</dbReference>
<dbReference type="PRINTS" id="PR00463">
    <property type="entry name" value="EP450I"/>
</dbReference>
<evidence type="ECO:0000256" key="9">
    <source>
        <dbReference type="PIRSR" id="PIRSR602401-1"/>
    </source>
</evidence>
<dbReference type="GO" id="GO:0005506">
    <property type="term" value="F:iron ion binding"/>
    <property type="evidence" value="ECO:0007669"/>
    <property type="project" value="InterPro"/>
</dbReference>
<evidence type="ECO:0000256" key="3">
    <source>
        <dbReference type="ARBA" id="ARBA00010617"/>
    </source>
</evidence>
<dbReference type="PROSITE" id="PS00086">
    <property type="entry name" value="CYTOCHROME_P450"/>
    <property type="match status" value="1"/>
</dbReference>
<proteinExistence type="inferred from homology"/>
<organism evidence="11 12">
    <name type="scientific">Moniliophthora roreri</name>
    <name type="common">Frosty pod rot fungus</name>
    <name type="synonym">Monilia roreri</name>
    <dbReference type="NCBI Taxonomy" id="221103"/>
    <lineage>
        <taxon>Eukaryota</taxon>
        <taxon>Fungi</taxon>
        <taxon>Dikarya</taxon>
        <taxon>Basidiomycota</taxon>
        <taxon>Agaricomycotina</taxon>
        <taxon>Agaricomycetes</taxon>
        <taxon>Agaricomycetidae</taxon>
        <taxon>Agaricales</taxon>
        <taxon>Marasmiineae</taxon>
        <taxon>Marasmiaceae</taxon>
        <taxon>Moniliophthora</taxon>
    </lineage>
</organism>
<dbReference type="GO" id="GO:0020037">
    <property type="term" value="F:heme binding"/>
    <property type="evidence" value="ECO:0007669"/>
    <property type="project" value="InterPro"/>
</dbReference>
<reference evidence="11 12" key="1">
    <citation type="submission" date="2015-12" db="EMBL/GenBank/DDBJ databases">
        <title>Draft genome sequence of Moniliophthora roreri, the causal agent of frosty pod rot of cacao.</title>
        <authorList>
            <person name="Aime M.C."/>
            <person name="Diaz-Valderrama J.R."/>
            <person name="Kijpornyongpan T."/>
            <person name="Phillips-Mora W."/>
        </authorList>
    </citation>
    <scope>NUCLEOTIDE SEQUENCE [LARGE SCALE GENOMIC DNA]</scope>
    <source>
        <strain evidence="11 12">MCA 2952</strain>
    </source>
</reference>
<dbReference type="InterPro" id="IPR017972">
    <property type="entry name" value="Cyt_P450_CS"/>
</dbReference>
<keyword evidence="5 9" id="KW-0479">Metal-binding</keyword>
<keyword evidence="8 10" id="KW-0503">Monooxygenase</keyword>
<name>A0A0W0EW69_MONRR</name>
<comment type="pathway">
    <text evidence="2">Secondary metabolite biosynthesis.</text>
</comment>
<keyword evidence="7 9" id="KW-0408">Iron</keyword>
<evidence type="ECO:0000256" key="5">
    <source>
        <dbReference type="ARBA" id="ARBA00022723"/>
    </source>
</evidence>
<dbReference type="PANTHER" id="PTHR46300:SF5">
    <property type="entry name" value="CYTOCHROME P450"/>
    <property type="match status" value="1"/>
</dbReference>
<dbReference type="SUPFAM" id="SSF48264">
    <property type="entry name" value="Cytochrome P450"/>
    <property type="match status" value="1"/>
</dbReference>
<dbReference type="eggNOG" id="KOG0156">
    <property type="taxonomic scope" value="Eukaryota"/>
</dbReference>
<accession>A0A0W0EW69</accession>
<protein>
    <submittedName>
        <fullName evidence="11">Putative cytochrome P450</fullName>
    </submittedName>
</protein>
<evidence type="ECO:0000313" key="12">
    <source>
        <dbReference type="Proteomes" id="UP000054988"/>
    </source>
</evidence>
<evidence type="ECO:0000256" key="2">
    <source>
        <dbReference type="ARBA" id="ARBA00005179"/>
    </source>
</evidence>
<dbReference type="GO" id="GO:0004497">
    <property type="term" value="F:monooxygenase activity"/>
    <property type="evidence" value="ECO:0007669"/>
    <property type="project" value="UniProtKB-KW"/>
</dbReference>
<dbReference type="InterPro" id="IPR002401">
    <property type="entry name" value="Cyt_P450_E_grp-I"/>
</dbReference>
<dbReference type="PANTHER" id="PTHR46300">
    <property type="entry name" value="P450, PUTATIVE (EUROFUNG)-RELATED-RELATED"/>
    <property type="match status" value="1"/>
</dbReference>
<evidence type="ECO:0000256" key="8">
    <source>
        <dbReference type="ARBA" id="ARBA00023033"/>
    </source>
</evidence>
<dbReference type="Pfam" id="PF00067">
    <property type="entry name" value="p450"/>
    <property type="match status" value="1"/>
</dbReference>